<name>A0AA44ZI41_NEIGO</name>
<organism evidence="1 2">
    <name type="scientific">Neisseria gonorrhoeae 3502</name>
    <dbReference type="NCBI Taxonomy" id="1193404"/>
    <lineage>
        <taxon>Bacteria</taxon>
        <taxon>Pseudomonadati</taxon>
        <taxon>Pseudomonadota</taxon>
        <taxon>Betaproteobacteria</taxon>
        <taxon>Neisseriales</taxon>
        <taxon>Neisseriaceae</taxon>
        <taxon>Neisseria</taxon>
    </lineage>
</organism>
<sequence length="32" mass="3452">MCTASPNTLSFSVAFADTVTFRADDMLPVNTK</sequence>
<protein>
    <submittedName>
        <fullName evidence="1">Uncharacterized protein</fullName>
    </submittedName>
</protein>
<reference evidence="1 2" key="1">
    <citation type="submission" date="2013-08" db="EMBL/GenBank/DDBJ databases">
        <authorList>
            <person name="Trees D."/>
        </authorList>
    </citation>
    <scope>NUCLEOTIDE SEQUENCE [LARGE SCALE GENOMIC DNA]</scope>
    <source>
        <strain evidence="1 2">3502</strain>
    </source>
</reference>
<evidence type="ECO:0000313" key="2">
    <source>
        <dbReference type="Proteomes" id="UP000223296"/>
    </source>
</evidence>
<accession>A0AA44ZI41</accession>
<dbReference type="EMBL" id="AVBE01000001">
    <property type="protein sequence ID" value="PHJ36659.1"/>
    <property type="molecule type" value="Genomic_DNA"/>
</dbReference>
<proteinExistence type="predicted"/>
<dbReference type="AlphaFoldDB" id="A0AA44ZI41"/>
<evidence type="ECO:0000313" key="1">
    <source>
        <dbReference type="EMBL" id="PHJ36659.1"/>
    </source>
</evidence>
<dbReference type="Proteomes" id="UP000223296">
    <property type="component" value="Unassembled WGS sequence"/>
</dbReference>
<gene>
    <name evidence="1" type="ORF">N776_00575</name>
</gene>
<comment type="caution">
    <text evidence="1">The sequence shown here is derived from an EMBL/GenBank/DDBJ whole genome shotgun (WGS) entry which is preliminary data.</text>
</comment>